<keyword evidence="3 4" id="KW-0687">Ribonucleoprotein</keyword>
<keyword evidence="2 4" id="KW-0689">Ribosomal protein</keyword>
<evidence type="ECO:0000256" key="3">
    <source>
        <dbReference type="ARBA" id="ARBA00023274"/>
    </source>
</evidence>
<evidence type="ECO:0000256" key="5">
    <source>
        <dbReference type="RuleBase" id="RU000562"/>
    </source>
</evidence>
<dbReference type="GO" id="GO:0005840">
    <property type="term" value="C:ribosome"/>
    <property type="evidence" value="ECO:0007669"/>
    <property type="project" value="UniProtKB-KW"/>
</dbReference>
<evidence type="ECO:0000256" key="1">
    <source>
        <dbReference type="ARBA" id="ARBA00008563"/>
    </source>
</evidence>
<dbReference type="EMBL" id="PFBH01000001">
    <property type="protein sequence ID" value="PIR85478.1"/>
    <property type="molecule type" value="Genomic_DNA"/>
</dbReference>
<dbReference type="PANTHER" id="PTHR21349">
    <property type="entry name" value="50S RIBOSOMAL PROTEIN L21"/>
    <property type="match status" value="1"/>
</dbReference>
<dbReference type="GO" id="GO:0019843">
    <property type="term" value="F:rRNA binding"/>
    <property type="evidence" value="ECO:0007669"/>
    <property type="project" value="UniProtKB-UniRule"/>
</dbReference>
<dbReference type="AlphaFoldDB" id="A0A2H0UGE2"/>
<name>A0A2H0UGE2_9BACT</name>
<dbReference type="Pfam" id="PF00829">
    <property type="entry name" value="Ribosomal_L21p"/>
    <property type="match status" value="1"/>
</dbReference>
<dbReference type="InterPro" id="IPR001787">
    <property type="entry name" value="Ribosomal_bL21"/>
</dbReference>
<comment type="caution">
    <text evidence="6">The sequence shown here is derived from an EMBL/GenBank/DDBJ whole genome shotgun (WGS) entry which is preliminary data.</text>
</comment>
<keyword evidence="4 5" id="KW-0699">rRNA-binding</keyword>
<comment type="similarity">
    <text evidence="1 4 5">Belongs to the bacterial ribosomal protein bL21 family.</text>
</comment>
<gene>
    <name evidence="4 6" type="primary">rplU</name>
    <name evidence="6" type="ORF">COU15_00070</name>
</gene>
<comment type="function">
    <text evidence="4 5">This protein binds to 23S rRNA in the presence of protein L20.</text>
</comment>
<organism evidence="6 7">
    <name type="scientific">Candidatus Kaiserbacteria bacterium CG10_big_fil_rev_8_21_14_0_10_45_20</name>
    <dbReference type="NCBI Taxonomy" id="1974607"/>
    <lineage>
        <taxon>Bacteria</taxon>
        <taxon>Candidatus Kaiseribacteriota</taxon>
    </lineage>
</organism>
<dbReference type="PANTHER" id="PTHR21349:SF0">
    <property type="entry name" value="LARGE RIBOSOMAL SUBUNIT PROTEIN BL21M"/>
    <property type="match status" value="1"/>
</dbReference>
<comment type="subunit">
    <text evidence="4">Part of the 50S ribosomal subunit. Contacts protein L20.</text>
</comment>
<dbReference type="NCBIfam" id="TIGR00061">
    <property type="entry name" value="L21"/>
    <property type="match status" value="1"/>
</dbReference>
<dbReference type="InterPro" id="IPR036164">
    <property type="entry name" value="bL21-like_sf"/>
</dbReference>
<dbReference type="HAMAP" id="MF_01363">
    <property type="entry name" value="Ribosomal_bL21"/>
    <property type="match status" value="1"/>
</dbReference>
<reference evidence="7" key="1">
    <citation type="submission" date="2017-09" db="EMBL/GenBank/DDBJ databases">
        <title>Depth-based differentiation of microbial function through sediment-hosted aquifers and enrichment of novel symbionts in the deep terrestrial subsurface.</title>
        <authorList>
            <person name="Probst A.J."/>
            <person name="Ladd B."/>
            <person name="Jarett J.K."/>
            <person name="Geller-Mcgrath D.E."/>
            <person name="Sieber C.M.K."/>
            <person name="Emerson J.B."/>
            <person name="Anantharaman K."/>
            <person name="Thomas B.C."/>
            <person name="Malmstrom R."/>
            <person name="Stieglmeier M."/>
            <person name="Klingl A."/>
            <person name="Woyke T."/>
            <person name="Ryan C.M."/>
            <person name="Banfield J.F."/>
        </authorList>
    </citation>
    <scope>NUCLEOTIDE SEQUENCE [LARGE SCALE GENOMIC DNA]</scope>
</reference>
<keyword evidence="4 5" id="KW-0694">RNA-binding</keyword>
<sequence length="109" mass="11842">MKTAVIATGGKQYLVSEGTTITIEKLPVPAGKEDYKKGDSVVFDEVLMTDNGKDIDLGKPTVSGATVSAIVLSAGRAKKVTVIRYKAKSRYFKKKGHRQPFVKVKIDKV</sequence>
<protein>
    <recommendedName>
        <fullName evidence="4">Large ribosomal subunit protein bL21</fullName>
    </recommendedName>
</protein>
<evidence type="ECO:0000313" key="6">
    <source>
        <dbReference type="EMBL" id="PIR85478.1"/>
    </source>
</evidence>
<accession>A0A2H0UGE2</accession>
<evidence type="ECO:0000256" key="2">
    <source>
        <dbReference type="ARBA" id="ARBA00022980"/>
    </source>
</evidence>
<dbReference type="GO" id="GO:0005737">
    <property type="term" value="C:cytoplasm"/>
    <property type="evidence" value="ECO:0007669"/>
    <property type="project" value="UniProtKB-ARBA"/>
</dbReference>
<dbReference type="GO" id="GO:0003735">
    <property type="term" value="F:structural constituent of ribosome"/>
    <property type="evidence" value="ECO:0007669"/>
    <property type="project" value="InterPro"/>
</dbReference>
<evidence type="ECO:0000313" key="7">
    <source>
        <dbReference type="Proteomes" id="UP000229315"/>
    </source>
</evidence>
<proteinExistence type="inferred from homology"/>
<dbReference type="GO" id="GO:0006412">
    <property type="term" value="P:translation"/>
    <property type="evidence" value="ECO:0007669"/>
    <property type="project" value="UniProtKB-UniRule"/>
</dbReference>
<dbReference type="GO" id="GO:1990904">
    <property type="term" value="C:ribonucleoprotein complex"/>
    <property type="evidence" value="ECO:0007669"/>
    <property type="project" value="UniProtKB-KW"/>
</dbReference>
<dbReference type="SUPFAM" id="SSF141091">
    <property type="entry name" value="L21p-like"/>
    <property type="match status" value="1"/>
</dbReference>
<evidence type="ECO:0000256" key="4">
    <source>
        <dbReference type="HAMAP-Rule" id="MF_01363"/>
    </source>
</evidence>
<dbReference type="Proteomes" id="UP000229315">
    <property type="component" value="Unassembled WGS sequence"/>
</dbReference>
<dbReference type="InterPro" id="IPR028909">
    <property type="entry name" value="bL21-like"/>
</dbReference>